<feature type="domain" description="DUF5916" evidence="2">
    <location>
        <begin position="244"/>
        <end position="346"/>
    </location>
</feature>
<sequence length="741" mass="84406">MRKTVLTFIFGHLFFLDATCQEANEKKNTAFQSKYQLRIERAKDPIVLDGELNESSWQTADVATDFWMKFPRDDQQAPRQTEMRATYDDKFLYVSAVCYDTSYYVVQTLKRDIRYFDGDGIAVVIDPVNKKTNGFFFGVSPMNVQAEDLLAASSNNLNFSWDNKWFSEVTRHEDRWIVEMAIPFKTLRFEANSGEWGINFIRNDLKANQYHAWTNIPVNFDGYDLGYTGLMVWDKAPDPVKTNISVIPFITGGINNNREEETPVTSTDLAGGLDAKIGVTSSLNLDLTVLPDFSQIEVDVQQTNLTRFSLNYPERRTFFLENADLFTGFGGGPNRPFFSRRIGLDENAQPIPILAGARLSGNLTQRMRVGIMNIQTRATDDTEAQNYTAIAVNQRVFGRSLVKGYFHNRQSFTDDGGTDKTNYGRNGGLGFDYSNISGSLTGTGLVSVSEKPGAGVSYSQHYTAGYNDRHWSLFADYISVPTDFYADMGFIPRLENYDALRDTVIRLGFEHIYSQGSYTIRPTNGGKINSHEISASNVVDWNPDWSLNERVTELGYELRFQNTSGVEIGVNNNDVRLLFSTAFIDATPLPPATYNFSQIGIAYKSDERKKLAFSAETAVGGFYNGEIKSYQAEIIYRVQPWGNFSLGFEQNELDFPEGYGNASISLFSQRSEINFSNSLFWITFFQYNTQRNNFNINSRLQWRYKPMSDFYLVYTDNYFADPFLMTKSKAIVFKLNYWFTL</sequence>
<proteinExistence type="predicted"/>
<dbReference type="Gene3D" id="2.60.40.1190">
    <property type="match status" value="1"/>
</dbReference>
<name>A0ABZ0IGX1_9BACT</name>
<evidence type="ECO:0000313" key="4">
    <source>
        <dbReference type="Proteomes" id="UP001302349"/>
    </source>
</evidence>
<dbReference type="Proteomes" id="UP001302349">
    <property type="component" value="Chromosome"/>
</dbReference>
<organism evidence="3 4">
    <name type="scientific">Imperialibacter roseus</name>
    <dbReference type="NCBI Taxonomy" id="1324217"/>
    <lineage>
        <taxon>Bacteria</taxon>
        <taxon>Pseudomonadati</taxon>
        <taxon>Bacteroidota</taxon>
        <taxon>Cytophagia</taxon>
        <taxon>Cytophagales</taxon>
        <taxon>Flammeovirgaceae</taxon>
        <taxon>Imperialibacter</taxon>
    </lineage>
</organism>
<dbReference type="SUPFAM" id="SSF49344">
    <property type="entry name" value="CBD9-like"/>
    <property type="match status" value="1"/>
</dbReference>
<dbReference type="Pfam" id="PF19313">
    <property type="entry name" value="DUF5916"/>
    <property type="match status" value="1"/>
</dbReference>
<evidence type="ECO:0000259" key="1">
    <source>
        <dbReference type="Pfam" id="PF06452"/>
    </source>
</evidence>
<accession>A0ABZ0IGX1</accession>
<gene>
    <name evidence="3" type="ORF">RT717_14455</name>
</gene>
<evidence type="ECO:0000259" key="2">
    <source>
        <dbReference type="Pfam" id="PF19313"/>
    </source>
</evidence>
<dbReference type="EMBL" id="CP136051">
    <property type="protein sequence ID" value="WOK04278.1"/>
    <property type="molecule type" value="Genomic_DNA"/>
</dbReference>
<keyword evidence="4" id="KW-1185">Reference proteome</keyword>
<dbReference type="RefSeq" id="WP_317487091.1">
    <property type="nucleotide sequence ID" value="NZ_CP136051.1"/>
</dbReference>
<feature type="domain" description="Carbohydrate-binding" evidence="1">
    <location>
        <begin position="48"/>
        <end position="208"/>
    </location>
</feature>
<dbReference type="CDD" id="cd09618">
    <property type="entry name" value="CBM9_like_2"/>
    <property type="match status" value="1"/>
</dbReference>
<reference evidence="3 4" key="1">
    <citation type="journal article" date="2023" name="Microbiol. Resour. Announc.">
        <title>Complete Genome Sequence of Imperialibacter roseus strain P4T.</title>
        <authorList>
            <person name="Tizabi D.R."/>
            <person name="Bachvaroff T."/>
            <person name="Hill R.T."/>
        </authorList>
    </citation>
    <scope>NUCLEOTIDE SEQUENCE [LARGE SCALE GENOMIC DNA]</scope>
    <source>
        <strain evidence="3 4">P4T</strain>
    </source>
</reference>
<evidence type="ECO:0000313" key="3">
    <source>
        <dbReference type="EMBL" id="WOK04278.1"/>
    </source>
</evidence>
<protein>
    <submittedName>
        <fullName evidence="3">DUF5916 domain-containing protein</fullName>
    </submittedName>
</protein>
<dbReference type="InterPro" id="IPR010502">
    <property type="entry name" value="Carb-bd_dom_fam9"/>
</dbReference>
<dbReference type="InterPro" id="IPR045670">
    <property type="entry name" value="DUF5916"/>
</dbReference>
<dbReference type="Pfam" id="PF06452">
    <property type="entry name" value="CBM9_1"/>
    <property type="match status" value="1"/>
</dbReference>